<keyword evidence="2 5" id="KW-0812">Transmembrane</keyword>
<reference evidence="7 8" key="2">
    <citation type="journal article" date="2019" name="G3 (Bethesda)">
        <title>Hybrid Assembly of the Genome of the Entomopathogenic Nematode Steinernema carpocapsae Identifies the X-Chromosome.</title>
        <authorList>
            <person name="Serra L."/>
            <person name="Macchietto M."/>
            <person name="Macias-Munoz A."/>
            <person name="McGill C.J."/>
            <person name="Rodriguez I.M."/>
            <person name="Rodriguez B."/>
            <person name="Murad R."/>
            <person name="Mortazavi A."/>
        </authorList>
    </citation>
    <scope>NUCLEOTIDE SEQUENCE [LARGE SCALE GENOMIC DNA]</scope>
    <source>
        <strain evidence="7 8">ALL</strain>
    </source>
</reference>
<comment type="subcellular location">
    <subcellularLocation>
        <location evidence="1">Membrane</location>
    </subcellularLocation>
</comment>
<evidence type="ECO:0000256" key="4">
    <source>
        <dbReference type="ARBA" id="ARBA00023136"/>
    </source>
</evidence>
<keyword evidence="4 5" id="KW-0472">Membrane</keyword>
<dbReference type="Pfam" id="PF10320">
    <property type="entry name" value="7TM_GPCR_Srsx"/>
    <property type="match status" value="1"/>
</dbReference>
<proteinExistence type="predicted"/>
<evidence type="ECO:0000313" key="7">
    <source>
        <dbReference type="EMBL" id="TKR62637.1"/>
    </source>
</evidence>
<evidence type="ECO:0000313" key="8">
    <source>
        <dbReference type="Proteomes" id="UP000298663"/>
    </source>
</evidence>
<feature type="transmembrane region" description="Helical" evidence="5">
    <location>
        <begin position="38"/>
        <end position="62"/>
    </location>
</feature>
<evidence type="ECO:0000256" key="5">
    <source>
        <dbReference type="SAM" id="Phobius"/>
    </source>
</evidence>
<sequence length="164" mass="18129">MPAVVGVDFTLIIVASIALERLLCTSHPMFHKRIEPKIYVGIACLCALIYAASFRILAYFTVVDFPVMCIAPFATFGVTVDVWFSSNFCINAGIVLSYVHIRRNVKTSVAGIVIHQNPFLAGTVVENAEYRKINKSLQTHVCVYLLGWASVSIMSILIVFIIAE</sequence>
<organism evidence="7 8">
    <name type="scientific">Steinernema carpocapsae</name>
    <name type="common">Entomopathogenic nematode</name>
    <dbReference type="NCBI Taxonomy" id="34508"/>
    <lineage>
        <taxon>Eukaryota</taxon>
        <taxon>Metazoa</taxon>
        <taxon>Ecdysozoa</taxon>
        <taxon>Nematoda</taxon>
        <taxon>Chromadorea</taxon>
        <taxon>Rhabditida</taxon>
        <taxon>Tylenchina</taxon>
        <taxon>Panagrolaimomorpha</taxon>
        <taxon>Strongyloidoidea</taxon>
        <taxon>Steinernematidae</taxon>
        <taxon>Steinernema</taxon>
    </lineage>
</organism>
<dbReference type="InterPro" id="IPR019424">
    <property type="entry name" value="7TM_GPCR_Srsx"/>
</dbReference>
<evidence type="ECO:0000256" key="1">
    <source>
        <dbReference type="ARBA" id="ARBA00004370"/>
    </source>
</evidence>
<keyword evidence="3 5" id="KW-1133">Transmembrane helix</keyword>
<feature type="domain" description="G-protein coupled receptors family 1 profile" evidence="6">
    <location>
        <begin position="1"/>
        <end position="164"/>
    </location>
</feature>
<comment type="caution">
    <text evidence="7">The sequence shown here is derived from an EMBL/GenBank/DDBJ whole genome shotgun (WGS) entry which is preliminary data.</text>
</comment>
<protein>
    <recommendedName>
        <fullName evidence="6">G-protein coupled receptors family 1 profile domain-containing protein</fullName>
    </recommendedName>
</protein>
<dbReference type="InterPro" id="IPR017452">
    <property type="entry name" value="GPCR_Rhodpsn_7TM"/>
</dbReference>
<reference evidence="7 8" key="1">
    <citation type="journal article" date="2015" name="Genome Biol.">
        <title>Comparative genomics of Steinernema reveals deeply conserved gene regulatory networks.</title>
        <authorList>
            <person name="Dillman A.R."/>
            <person name="Macchietto M."/>
            <person name="Porter C.F."/>
            <person name="Rogers A."/>
            <person name="Williams B."/>
            <person name="Antoshechkin I."/>
            <person name="Lee M.M."/>
            <person name="Goodwin Z."/>
            <person name="Lu X."/>
            <person name="Lewis E.E."/>
            <person name="Goodrich-Blair H."/>
            <person name="Stock S.P."/>
            <person name="Adams B.J."/>
            <person name="Sternberg P.W."/>
            <person name="Mortazavi A."/>
        </authorList>
    </citation>
    <scope>NUCLEOTIDE SEQUENCE [LARGE SCALE GENOMIC DNA]</scope>
    <source>
        <strain evidence="7 8">ALL</strain>
    </source>
</reference>
<feature type="transmembrane region" description="Helical" evidence="5">
    <location>
        <begin position="141"/>
        <end position="163"/>
    </location>
</feature>
<dbReference type="GO" id="GO:0016020">
    <property type="term" value="C:membrane"/>
    <property type="evidence" value="ECO:0007669"/>
    <property type="project" value="UniProtKB-SubCell"/>
</dbReference>
<feature type="transmembrane region" description="Helical" evidence="5">
    <location>
        <begin position="82"/>
        <end position="101"/>
    </location>
</feature>
<dbReference type="Gene3D" id="1.20.1070.10">
    <property type="entry name" value="Rhodopsin 7-helix transmembrane proteins"/>
    <property type="match status" value="1"/>
</dbReference>
<gene>
    <name evidence="7" type="ORF">L596_026566</name>
</gene>
<name>A0A4U5M1T9_STECR</name>
<dbReference type="Proteomes" id="UP000298663">
    <property type="component" value="Unassembled WGS sequence"/>
</dbReference>
<feature type="transmembrane region" description="Helical" evidence="5">
    <location>
        <begin position="6"/>
        <end position="26"/>
    </location>
</feature>
<dbReference type="EMBL" id="AZBU02000010">
    <property type="protein sequence ID" value="TKR62637.1"/>
    <property type="molecule type" value="Genomic_DNA"/>
</dbReference>
<evidence type="ECO:0000259" key="6">
    <source>
        <dbReference type="PROSITE" id="PS50262"/>
    </source>
</evidence>
<evidence type="ECO:0000256" key="2">
    <source>
        <dbReference type="ARBA" id="ARBA00022692"/>
    </source>
</evidence>
<accession>A0A4U5M1T9</accession>
<keyword evidence="8" id="KW-1185">Reference proteome</keyword>
<evidence type="ECO:0000256" key="3">
    <source>
        <dbReference type="ARBA" id="ARBA00022989"/>
    </source>
</evidence>
<dbReference type="PROSITE" id="PS50262">
    <property type="entry name" value="G_PROTEIN_RECEP_F1_2"/>
    <property type="match status" value="1"/>
</dbReference>
<dbReference type="AlphaFoldDB" id="A0A4U5M1T9"/>